<gene>
    <name evidence="2" type="ORF">GCM10020369_58520</name>
</gene>
<keyword evidence="3" id="KW-1185">Reference proteome</keyword>
<dbReference type="EMBL" id="BAAAYN010000042">
    <property type="protein sequence ID" value="GAA3393342.1"/>
    <property type="molecule type" value="Genomic_DNA"/>
</dbReference>
<accession>A0ABP6T614</accession>
<keyword evidence="1" id="KW-0472">Membrane</keyword>
<feature type="transmembrane region" description="Helical" evidence="1">
    <location>
        <begin position="154"/>
        <end position="176"/>
    </location>
</feature>
<evidence type="ECO:0000313" key="3">
    <source>
        <dbReference type="Proteomes" id="UP001501676"/>
    </source>
</evidence>
<protein>
    <submittedName>
        <fullName evidence="2">Uncharacterized protein</fullName>
    </submittedName>
</protein>
<dbReference type="Proteomes" id="UP001501676">
    <property type="component" value="Unassembled WGS sequence"/>
</dbReference>
<evidence type="ECO:0000256" key="1">
    <source>
        <dbReference type="SAM" id="Phobius"/>
    </source>
</evidence>
<keyword evidence="1" id="KW-0812">Transmembrane</keyword>
<dbReference type="RefSeq" id="WP_345731470.1">
    <property type="nucleotide sequence ID" value="NZ_BAAAYN010000042.1"/>
</dbReference>
<organism evidence="2 3">
    <name type="scientific">Cryptosporangium minutisporangium</name>
    <dbReference type="NCBI Taxonomy" id="113569"/>
    <lineage>
        <taxon>Bacteria</taxon>
        <taxon>Bacillati</taxon>
        <taxon>Actinomycetota</taxon>
        <taxon>Actinomycetes</taxon>
        <taxon>Cryptosporangiales</taxon>
        <taxon>Cryptosporangiaceae</taxon>
        <taxon>Cryptosporangium</taxon>
    </lineage>
</organism>
<sequence length="239" mass="25329">MEDPTRHLTEPHPEASVSNGYVTATSWADSLSLTHWLNQSIEAMTGHNVLDELLEPFAGDWEAIATFGLALSNLARAMQDLGINVQQTTVRLDPSWDGNAADAAYRYFSGLAAETSGTQFPLDDAAVQYEDLSKGMWALLDTMTGLLKQLIDKALIAAIAAAAGTALLETVVAPVIGYGVAALQVIQMLELLNRCLVLATSANALIFGFIGLVTTTSNRVSGLKGVQLPAGGYQHPALS</sequence>
<proteinExistence type="predicted"/>
<evidence type="ECO:0000313" key="2">
    <source>
        <dbReference type="EMBL" id="GAA3393342.1"/>
    </source>
</evidence>
<feature type="transmembrane region" description="Helical" evidence="1">
    <location>
        <begin position="196"/>
        <end position="214"/>
    </location>
</feature>
<name>A0ABP6T614_9ACTN</name>
<comment type="caution">
    <text evidence="2">The sequence shown here is derived from an EMBL/GenBank/DDBJ whole genome shotgun (WGS) entry which is preliminary data.</text>
</comment>
<reference evidence="3" key="1">
    <citation type="journal article" date="2019" name="Int. J. Syst. Evol. Microbiol.">
        <title>The Global Catalogue of Microorganisms (GCM) 10K type strain sequencing project: providing services to taxonomists for standard genome sequencing and annotation.</title>
        <authorList>
            <consortium name="The Broad Institute Genomics Platform"/>
            <consortium name="The Broad Institute Genome Sequencing Center for Infectious Disease"/>
            <person name="Wu L."/>
            <person name="Ma J."/>
        </authorList>
    </citation>
    <scope>NUCLEOTIDE SEQUENCE [LARGE SCALE GENOMIC DNA]</scope>
    <source>
        <strain evidence="3">JCM 9458</strain>
    </source>
</reference>
<keyword evidence="1" id="KW-1133">Transmembrane helix</keyword>